<feature type="domain" description="SusD-like N-terminal" evidence="1">
    <location>
        <begin position="21"/>
        <end position="210"/>
    </location>
</feature>
<reference evidence="2 3" key="1">
    <citation type="submission" date="2018-05" db="EMBL/GenBank/DDBJ databases">
        <title>Genomic Encyclopedia of Type Strains, Phase IV (KMG-IV): sequencing the most valuable type-strain genomes for metagenomic binning, comparative biology and taxonomic classification.</title>
        <authorList>
            <person name="Goeker M."/>
        </authorList>
    </citation>
    <scope>NUCLEOTIDE SEQUENCE [LARGE SCALE GENOMIC DNA]</scope>
    <source>
        <strain evidence="2 3">DSM 100333</strain>
    </source>
</reference>
<dbReference type="Gene3D" id="1.25.40.390">
    <property type="match status" value="1"/>
</dbReference>
<evidence type="ECO:0000313" key="3">
    <source>
        <dbReference type="Proteomes" id="UP000245870"/>
    </source>
</evidence>
<organism evidence="2 3">
    <name type="scientific">Hallella colorans</name>
    <dbReference type="NCBI Taxonomy" id="1703337"/>
    <lineage>
        <taxon>Bacteria</taxon>
        <taxon>Pseudomonadati</taxon>
        <taxon>Bacteroidota</taxon>
        <taxon>Bacteroidia</taxon>
        <taxon>Bacteroidales</taxon>
        <taxon>Prevotellaceae</taxon>
        <taxon>Hallella</taxon>
    </lineage>
</organism>
<proteinExistence type="predicted"/>
<dbReference type="SUPFAM" id="SSF48452">
    <property type="entry name" value="TPR-like"/>
    <property type="match status" value="1"/>
</dbReference>
<dbReference type="PROSITE" id="PS51257">
    <property type="entry name" value="PROKAR_LIPOPROTEIN"/>
    <property type="match status" value="1"/>
</dbReference>
<dbReference type="EMBL" id="QENY01000005">
    <property type="protein sequence ID" value="PVX56930.1"/>
    <property type="molecule type" value="Genomic_DNA"/>
</dbReference>
<accession>A0A2U0UH09</accession>
<protein>
    <submittedName>
        <fullName evidence="2">SusD-like starch-binding protein associating with outer membrane</fullName>
    </submittedName>
</protein>
<dbReference type="Proteomes" id="UP000245870">
    <property type="component" value="Unassembled WGS sequence"/>
</dbReference>
<evidence type="ECO:0000259" key="1">
    <source>
        <dbReference type="Pfam" id="PF14322"/>
    </source>
</evidence>
<keyword evidence="3" id="KW-1185">Reference proteome</keyword>
<dbReference type="AlphaFoldDB" id="A0A2U0UH09"/>
<gene>
    <name evidence="2" type="ORF">C7379_10551</name>
</gene>
<dbReference type="Gene3D" id="1.25.40.900">
    <property type="match status" value="1"/>
</dbReference>
<evidence type="ECO:0000313" key="2">
    <source>
        <dbReference type="EMBL" id="PVX56930.1"/>
    </source>
</evidence>
<comment type="caution">
    <text evidence="2">The sequence shown here is derived from an EMBL/GenBank/DDBJ whole genome shotgun (WGS) entry which is preliminary data.</text>
</comment>
<name>A0A2U0UH09_9BACT</name>
<dbReference type="RefSeq" id="WP_165815018.1">
    <property type="nucleotide sequence ID" value="NZ_QENY01000005.1"/>
</dbReference>
<dbReference type="Pfam" id="PF14322">
    <property type="entry name" value="SusD-like_3"/>
    <property type="match status" value="1"/>
</dbReference>
<dbReference type="InterPro" id="IPR011990">
    <property type="entry name" value="TPR-like_helical_dom_sf"/>
</dbReference>
<dbReference type="InterPro" id="IPR033985">
    <property type="entry name" value="SusD-like_N"/>
</dbReference>
<sequence>MKKIFIICVSALAITLTSCEDWFDISAKSELKADDLLNNEQGYRDALIGCYASMKSKNLYGAQLTMTYLDCLSQYYSTANNAQNSFYYAAKYDYANTKEEKRKDEIWKDQYNVIANVNSLVNRIDKSKDVFSTGVYALLKGEALGIRAFLHFDLLRMFAPSPSMTDGLQAKAIPYVDQFTNALYAQLSTEQVLDRVVKDLVEAREMLKDVDPYGPKHANYDLKALEGVWKGREFRMNYYAVTALMARVLLYRGHPEDKEKAFQYAKEVIDSGLFPLITSSEIKSSEDNGFVRENIFSLEHTGLKDDIVDNYFVVDERAYNFLALNKRTLKRVFPSTLDMDYRRQWWLGTTGNNFTIVKYNSSKRVPLIKVSEMYLIATETAPNITTANKYYNELLYHRGLPSEALTQANMNKHLLAEYAKEFIGEGQLFYAYKRLNNKIVPILQRGIEKPEAVYVIPLPKENTYFIQQ</sequence>